<comment type="caution">
    <text evidence="1">The sequence shown here is derived from an EMBL/GenBank/DDBJ whole genome shotgun (WGS) entry which is preliminary data.</text>
</comment>
<name>A0ABP7HV40_9ACTN</name>
<accession>A0ABP7HV40</accession>
<evidence type="ECO:0000313" key="1">
    <source>
        <dbReference type="EMBL" id="GAA3802824.1"/>
    </source>
</evidence>
<organism evidence="1 2">
    <name type="scientific">Sphaerisporangium flaviroseum</name>
    <dbReference type="NCBI Taxonomy" id="509199"/>
    <lineage>
        <taxon>Bacteria</taxon>
        <taxon>Bacillati</taxon>
        <taxon>Actinomycetota</taxon>
        <taxon>Actinomycetes</taxon>
        <taxon>Streptosporangiales</taxon>
        <taxon>Streptosporangiaceae</taxon>
        <taxon>Sphaerisporangium</taxon>
    </lineage>
</organism>
<evidence type="ECO:0000313" key="2">
    <source>
        <dbReference type="Proteomes" id="UP001500888"/>
    </source>
</evidence>
<dbReference type="RefSeq" id="WP_344937791.1">
    <property type="nucleotide sequence ID" value="NZ_BAAAZR010000003.1"/>
</dbReference>
<keyword evidence="2" id="KW-1185">Reference proteome</keyword>
<proteinExistence type="predicted"/>
<reference evidence="2" key="1">
    <citation type="journal article" date="2019" name="Int. J. Syst. Evol. Microbiol.">
        <title>The Global Catalogue of Microorganisms (GCM) 10K type strain sequencing project: providing services to taxonomists for standard genome sequencing and annotation.</title>
        <authorList>
            <consortium name="The Broad Institute Genomics Platform"/>
            <consortium name="The Broad Institute Genome Sequencing Center for Infectious Disease"/>
            <person name="Wu L."/>
            <person name="Ma J."/>
        </authorList>
    </citation>
    <scope>NUCLEOTIDE SEQUENCE [LARGE SCALE GENOMIC DNA]</scope>
    <source>
        <strain evidence="2">JCM 16908</strain>
    </source>
</reference>
<dbReference type="EMBL" id="BAAAZR010000003">
    <property type="protein sequence ID" value="GAA3802824.1"/>
    <property type="molecule type" value="Genomic_DNA"/>
</dbReference>
<protein>
    <submittedName>
        <fullName evidence="1">Uncharacterized protein</fullName>
    </submittedName>
</protein>
<dbReference type="Proteomes" id="UP001500888">
    <property type="component" value="Unassembled WGS sequence"/>
</dbReference>
<gene>
    <name evidence="1" type="ORF">GCM10022226_23300</name>
</gene>
<sequence>MSIEWVNGAIEEIRAWGRSRNVAVDVDEVRLLCDYASDYLDVSELSDITPGTFEQLLLDIYPRKVIAPPESAAETVAAAHTLVDFLLESGEIGAKMAVRMRAKIDEIAPQMPAALADTSRFGMAKSIFGAMGADTDALDATSPGSDDFPGQSSHRLRGVTADEECDCPGCSPLPAVRLAPPEAVAQAVREVGLLRDAHRVVTWMLDTGRAPTVRGALRVRDAGRVARELGIAAPALAWELAVTIELAEVSGTTVTARGLRPLAERDDEEVLELWAGTVAFLTGGPAAEVTGWAELDRELYAIHDLLYRLQAPMTVLAIREHLDETWAGDRPSGDDPGELDAALDVLASCGTVRRRGDAVELTPHGLWGLREMYSRMGVAAPIAPDPAEGDAHGLIAALLGEMPAEQAERDIASWLERRSAEEAARELLTAVRGAVAVTRGVAVTIVDRLGPEAAPAVRSFLDDPELRPHAVHWLESKSMGAPALTADEVLWVSVDMLALAMPAAEENPEQFAGNLAGAGPPAHVIEEMWRVDHPDVAEVLDLLGRHLPDRNVAKAARKAAFKARSRGIH</sequence>